<keyword evidence="7 9" id="KW-0472">Membrane</keyword>
<evidence type="ECO:0000313" key="16">
    <source>
        <dbReference type="Proteomes" id="UP000290057"/>
    </source>
</evidence>
<evidence type="ECO:0000256" key="2">
    <source>
        <dbReference type="ARBA" id="ARBA00022448"/>
    </source>
</evidence>
<gene>
    <name evidence="15" type="ORF">EKJ_10380</name>
</gene>
<dbReference type="SUPFAM" id="SSF56935">
    <property type="entry name" value="Porins"/>
    <property type="match status" value="1"/>
</dbReference>
<dbReference type="EMBL" id="AP019389">
    <property type="protein sequence ID" value="BBI20191.1"/>
    <property type="molecule type" value="Genomic_DNA"/>
</dbReference>
<keyword evidence="15" id="KW-0675">Receptor</keyword>
<dbReference type="Pfam" id="PF00593">
    <property type="entry name" value="TonB_dep_Rec_b-barrel"/>
    <property type="match status" value="1"/>
</dbReference>
<comment type="subcellular location">
    <subcellularLocation>
        <location evidence="1 9">Cell outer membrane</location>
        <topology evidence="1 9">Multi-pass membrane protein</topology>
    </subcellularLocation>
</comment>
<evidence type="ECO:0000256" key="7">
    <source>
        <dbReference type="ARBA" id="ARBA00023136"/>
    </source>
</evidence>
<dbReference type="PROSITE" id="PS52016">
    <property type="entry name" value="TONB_DEPENDENT_REC_3"/>
    <property type="match status" value="1"/>
</dbReference>
<dbReference type="InterPro" id="IPR012910">
    <property type="entry name" value="Plug_dom"/>
</dbReference>
<dbReference type="Pfam" id="PF07715">
    <property type="entry name" value="Plug"/>
    <property type="match status" value="1"/>
</dbReference>
<sequence length="996" mass="104900">MKLNTYFKASSAPAVLGLALLAQPALAQDVAAEDEETVGAPAPAAAIVVTGSRITNPNLELASPVSVVSSEDLELAQTNVAEEFLRELPSAVPSVGSAVNNGNGGSSFVNLRGVGSNRNLVLLDGRRFTPADTTGRVDLNNIPLAIIERTEILTGGASTTYGADAIGGVVNFVTKTDFEGLEATASQQITEEGDGNVFRADVTIGANFDDGRGNAVLSIGYQNQDAVYQGDRDFSLFNIGSFSGAAGGSSNAIPAVIVGPTPAGFGQLTDDGQGYLDGVFDRPFNFNPFNVFLTPFERFNVYGSANYEVSDNVEVFTQAVFSKNTVSTIIAPGGSFFNTYQVNLNNPFMPDALANAFCDGLGLTAAECTAGRNTQFGATLADGSANPDYVEISTSVRRRTPEAGSRTSDFTTTLFNLVGGLRGDITDSIGWEVSGSYGESERIQRQGGFARFDRLQQSLIAIPDGAGGVQCADTSGGCAPINLFGPFGDLGSQEAIDYVFNLTQQVITQASLTQAQAVIDGDLGFGISATPISFAVGAEYRKYTATRLSDEASQTPGAVVGGGGAAPDIDGSYNVKDVFAEFAIPVIEDSFVRELTLEAGGRYSDYSTAGSEFTWKVGGTLTPIDGITYRGNYQRSSRAPNIGELFTPVTTGLSNLAVDPCAGTNPVGNAALTAVCVSQIVAGGATQAFAQSRIGNILQPAAGQINVTSGGNPNVGVETATTWTVGAIIEPLYNLSLTIDYFNIKVEDAITTPTVDDLVGGCYNNPSAANPFCSLIVRSAATGGLDGSPNEVPGLLLSLSNLGTIETDGIDVSLNYRTDITDDIGFRFNTYGTWTNRNLFQATPTSINRECVSYYSVNCGSIQPEFVFNTRATFSFYDEFDVSLAWRYLDGVEFEPLQRAQSGDAFVGTLPEGTGPVAGQEVDFNTIPAESYFDLSLRWAATENFEFIVTVQNLLDNKPTIVGSDIGSTAFNSGNIYPSTYDALGRRYAAAVKLRF</sequence>
<keyword evidence="4 9" id="KW-0812">Transmembrane</keyword>
<evidence type="ECO:0000259" key="14">
    <source>
        <dbReference type="Pfam" id="PF07715"/>
    </source>
</evidence>
<feature type="domain" description="TonB-dependent receptor-like beta-barrel" evidence="13">
    <location>
        <begin position="377"/>
        <end position="954"/>
    </location>
</feature>
<evidence type="ECO:0000256" key="8">
    <source>
        <dbReference type="ARBA" id="ARBA00023237"/>
    </source>
</evidence>
<evidence type="ECO:0000259" key="13">
    <source>
        <dbReference type="Pfam" id="PF00593"/>
    </source>
</evidence>
<proteinExistence type="inferred from homology"/>
<dbReference type="Proteomes" id="UP000290057">
    <property type="component" value="Chromosome"/>
</dbReference>
<evidence type="ECO:0000256" key="3">
    <source>
        <dbReference type="ARBA" id="ARBA00022452"/>
    </source>
</evidence>
<reference evidence="15 16" key="1">
    <citation type="submission" date="2019-01" db="EMBL/GenBank/DDBJ databases">
        <title>Complete genome sequence of Erythrobacter flavus KJ5.</title>
        <authorList>
            <person name="Kanesaki Y."/>
            <person name="Brotosudarmo T."/>
            <person name="Moriuchi R."/>
            <person name="Awai K."/>
        </authorList>
    </citation>
    <scope>NUCLEOTIDE SEQUENCE [LARGE SCALE GENOMIC DNA]</scope>
    <source>
        <strain evidence="15 16">KJ5</strain>
    </source>
</reference>
<feature type="chain" id="PRO_5019406983" evidence="12">
    <location>
        <begin position="28"/>
        <end position="996"/>
    </location>
</feature>
<keyword evidence="2 9" id="KW-0813">Transport</keyword>
<dbReference type="PROSITE" id="PS01156">
    <property type="entry name" value="TONB_DEPENDENT_REC_2"/>
    <property type="match status" value="1"/>
</dbReference>
<dbReference type="PANTHER" id="PTHR47234:SF2">
    <property type="entry name" value="TONB-DEPENDENT RECEPTOR"/>
    <property type="match status" value="1"/>
</dbReference>
<feature type="signal peptide" evidence="12">
    <location>
        <begin position="1"/>
        <end position="27"/>
    </location>
</feature>
<dbReference type="GO" id="GO:0009279">
    <property type="term" value="C:cell outer membrane"/>
    <property type="evidence" value="ECO:0007669"/>
    <property type="project" value="UniProtKB-SubCell"/>
</dbReference>
<comment type="similarity">
    <text evidence="9 11">Belongs to the TonB-dependent receptor family.</text>
</comment>
<evidence type="ECO:0000256" key="6">
    <source>
        <dbReference type="ARBA" id="ARBA00023077"/>
    </source>
</evidence>
<keyword evidence="3 9" id="KW-1134">Transmembrane beta strand</keyword>
<dbReference type="InterPro" id="IPR000531">
    <property type="entry name" value="Beta-barrel_TonB"/>
</dbReference>
<name>A0A3T1CGT9_9SPHN</name>
<dbReference type="AlphaFoldDB" id="A0A3T1CGT9"/>
<evidence type="ECO:0000256" key="9">
    <source>
        <dbReference type="PROSITE-ProRule" id="PRU01360"/>
    </source>
</evidence>
<dbReference type="InterPro" id="IPR037066">
    <property type="entry name" value="Plug_dom_sf"/>
</dbReference>
<evidence type="ECO:0000256" key="4">
    <source>
        <dbReference type="ARBA" id="ARBA00022692"/>
    </source>
</evidence>
<feature type="short sequence motif" description="TonB C-terminal box" evidence="10">
    <location>
        <begin position="979"/>
        <end position="996"/>
    </location>
</feature>
<keyword evidence="16" id="KW-1185">Reference proteome</keyword>
<dbReference type="PANTHER" id="PTHR47234">
    <property type="match status" value="1"/>
</dbReference>
<dbReference type="RefSeq" id="WP_232036763.1">
    <property type="nucleotide sequence ID" value="NZ_AP019389.1"/>
</dbReference>
<dbReference type="InterPro" id="IPR036942">
    <property type="entry name" value="Beta-barrel_TonB_sf"/>
</dbReference>
<dbReference type="Gene3D" id="2.40.170.20">
    <property type="entry name" value="TonB-dependent receptor, beta-barrel domain"/>
    <property type="match status" value="1"/>
</dbReference>
<dbReference type="InterPro" id="IPR010917">
    <property type="entry name" value="TonB_rcpt_CS"/>
</dbReference>
<evidence type="ECO:0000256" key="1">
    <source>
        <dbReference type="ARBA" id="ARBA00004571"/>
    </source>
</evidence>
<evidence type="ECO:0000256" key="11">
    <source>
        <dbReference type="RuleBase" id="RU003357"/>
    </source>
</evidence>
<evidence type="ECO:0000256" key="5">
    <source>
        <dbReference type="ARBA" id="ARBA00022729"/>
    </source>
</evidence>
<evidence type="ECO:0000256" key="12">
    <source>
        <dbReference type="SAM" id="SignalP"/>
    </source>
</evidence>
<keyword evidence="8 9" id="KW-0998">Cell outer membrane</keyword>
<feature type="domain" description="TonB-dependent receptor plug" evidence="14">
    <location>
        <begin position="59"/>
        <end position="169"/>
    </location>
</feature>
<dbReference type="InterPro" id="IPR039426">
    <property type="entry name" value="TonB-dep_rcpt-like"/>
</dbReference>
<dbReference type="Gene3D" id="2.170.130.10">
    <property type="entry name" value="TonB-dependent receptor, plug domain"/>
    <property type="match status" value="1"/>
</dbReference>
<accession>A0A3T1CGT9</accession>
<organism evidence="15 16">
    <name type="scientific">Qipengyuania flava</name>
    <dbReference type="NCBI Taxonomy" id="192812"/>
    <lineage>
        <taxon>Bacteria</taxon>
        <taxon>Pseudomonadati</taxon>
        <taxon>Pseudomonadota</taxon>
        <taxon>Alphaproteobacteria</taxon>
        <taxon>Sphingomonadales</taxon>
        <taxon>Erythrobacteraceae</taxon>
        <taxon>Qipengyuania</taxon>
    </lineage>
</organism>
<keyword evidence="5 12" id="KW-0732">Signal</keyword>
<protein>
    <submittedName>
        <fullName evidence="15">TonB-dependent receptor</fullName>
    </submittedName>
</protein>
<keyword evidence="6 11" id="KW-0798">TonB box</keyword>
<evidence type="ECO:0000256" key="10">
    <source>
        <dbReference type="PROSITE-ProRule" id="PRU10144"/>
    </source>
</evidence>
<evidence type="ECO:0000313" key="15">
    <source>
        <dbReference type="EMBL" id="BBI20191.1"/>
    </source>
</evidence>